<proteinExistence type="predicted"/>
<accession>X0W7Y0</accession>
<gene>
    <name evidence="1" type="ORF">S01H1_50108</name>
</gene>
<protein>
    <submittedName>
        <fullName evidence="1">Uncharacterized protein</fullName>
    </submittedName>
</protein>
<dbReference type="EMBL" id="BARS01032271">
    <property type="protein sequence ID" value="GAG27039.1"/>
    <property type="molecule type" value="Genomic_DNA"/>
</dbReference>
<organism evidence="1">
    <name type="scientific">marine sediment metagenome</name>
    <dbReference type="NCBI Taxonomy" id="412755"/>
    <lineage>
        <taxon>unclassified sequences</taxon>
        <taxon>metagenomes</taxon>
        <taxon>ecological metagenomes</taxon>
    </lineage>
</organism>
<dbReference type="AlphaFoldDB" id="X0W7Y0"/>
<dbReference type="Gene3D" id="3.30.2000.30">
    <property type="match status" value="1"/>
</dbReference>
<feature type="non-terminal residue" evidence="1">
    <location>
        <position position="1"/>
    </location>
</feature>
<dbReference type="InterPro" id="IPR053745">
    <property type="entry name" value="Viral_Tail_Comp_sf"/>
</dbReference>
<reference evidence="1" key="1">
    <citation type="journal article" date="2014" name="Front. Microbiol.">
        <title>High frequency of phylogenetically diverse reductive dehalogenase-homologous genes in deep subseafloor sedimentary metagenomes.</title>
        <authorList>
            <person name="Kawai M."/>
            <person name="Futagami T."/>
            <person name="Toyoda A."/>
            <person name="Takaki Y."/>
            <person name="Nishi S."/>
            <person name="Hori S."/>
            <person name="Arai W."/>
            <person name="Tsubouchi T."/>
            <person name="Morono Y."/>
            <person name="Uchiyama I."/>
            <person name="Ito T."/>
            <person name="Fujiyama A."/>
            <person name="Inagaki F."/>
            <person name="Takami H."/>
        </authorList>
    </citation>
    <scope>NUCLEOTIDE SEQUENCE</scope>
    <source>
        <strain evidence="1">Expedition CK06-06</strain>
    </source>
</reference>
<comment type="caution">
    <text evidence="1">The sequence shown here is derived from an EMBL/GenBank/DDBJ whole genome shotgun (WGS) entry which is preliminary data.</text>
</comment>
<sequence length="147" mass="17127">NNEGKFTKVMIEKTIIDALKPDPVLKTKVTLYAGEAAIFSRLAPEQAKQPYITVNITRSQTIGDLVLHDFILMVDYWDYGTSTKKAGEASERIEYIFDNKQFDHERYSSIRIWFFSGGWVSEEDPRAIHYNQQFSVRACRKKWINQL</sequence>
<evidence type="ECO:0000313" key="1">
    <source>
        <dbReference type="EMBL" id="GAG27039.1"/>
    </source>
</evidence>
<name>X0W7Y0_9ZZZZ</name>